<sequence length="228" mass="25702">MGKSSTVLVGCATSPCLRTQLMMKSPSGVSLLPYPGHNSRLRATTEIFSKIRKKPSNTLPDPGIEPETPCSAVALATTRPTRQLLENSVFDFGMLSDLRRYWELCPAILRCAPMGTNRQSNYYVLDTWFGRPKKGGSQIDRGYDTVPRGAEPRAEDEEPSATAEYTSKIDALDDAQLHRRFEEMLADMNLNEEKKEPLRKYPRDQKKKMLVAYKFVNTQVGRPSTVHM</sequence>
<dbReference type="InterPro" id="IPR044933">
    <property type="entry name" value="DIA_GBD_sf"/>
</dbReference>
<organism evidence="3">
    <name type="scientific">Spodoptera frugiperda</name>
    <name type="common">Fall armyworm</name>
    <dbReference type="NCBI Taxonomy" id="7108"/>
    <lineage>
        <taxon>Eukaryota</taxon>
        <taxon>Metazoa</taxon>
        <taxon>Ecdysozoa</taxon>
        <taxon>Arthropoda</taxon>
        <taxon>Hexapoda</taxon>
        <taxon>Insecta</taxon>
        <taxon>Pterygota</taxon>
        <taxon>Neoptera</taxon>
        <taxon>Endopterygota</taxon>
        <taxon>Lepidoptera</taxon>
        <taxon>Glossata</taxon>
        <taxon>Ditrysia</taxon>
        <taxon>Noctuoidea</taxon>
        <taxon>Noctuidae</taxon>
        <taxon>Amphipyrinae</taxon>
        <taxon>Spodoptera</taxon>
    </lineage>
</organism>
<evidence type="ECO:0000259" key="2">
    <source>
        <dbReference type="Pfam" id="PF06371"/>
    </source>
</evidence>
<protein>
    <submittedName>
        <fullName evidence="3">SFRICE_036543</fullName>
    </submittedName>
</protein>
<accession>A0A2H1WDM2</accession>
<proteinExistence type="predicted"/>
<feature type="region of interest" description="Disordered" evidence="1">
    <location>
        <begin position="136"/>
        <end position="163"/>
    </location>
</feature>
<evidence type="ECO:0000256" key="1">
    <source>
        <dbReference type="SAM" id="MobiDB-lite"/>
    </source>
</evidence>
<dbReference type="GO" id="GO:0031267">
    <property type="term" value="F:small GTPase binding"/>
    <property type="evidence" value="ECO:0007669"/>
    <property type="project" value="InterPro"/>
</dbReference>
<reference evidence="3" key="1">
    <citation type="submission" date="2016-07" db="EMBL/GenBank/DDBJ databases">
        <authorList>
            <person name="Bretaudeau A."/>
        </authorList>
    </citation>
    <scope>NUCLEOTIDE SEQUENCE</scope>
    <source>
        <strain evidence="3">Rice</strain>
        <tissue evidence="3">Whole body</tissue>
    </source>
</reference>
<dbReference type="GO" id="GO:0003779">
    <property type="term" value="F:actin binding"/>
    <property type="evidence" value="ECO:0007669"/>
    <property type="project" value="InterPro"/>
</dbReference>
<dbReference type="InterPro" id="IPR010473">
    <property type="entry name" value="GTPase-bd"/>
</dbReference>
<gene>
    <name evidence="3" type="ORF">SFRICE_036543</name>
</gene>
<dbReference type="Pfam" id="PF06371">
    <property type="entry name" value="Drf_GBD"/>
    <property type="match status" value="1"/>
</dbReference>
<dbReference type="Gene3D" id="1.10.20.40">
    <property type="entry name" value="Formin, diaphanous GTPase-binding domain"/>
    <property type="match status" value="1"/>
</dbReference>
<dbReference type="GO" id="GO:0030036">
    <property type="term" value="P:actin cytoskeleton organization"/>
    <property type="evidence" value="ECO:0007669"/>
    <property type="project" value="InterPro"/>
</dbReference>
<feature type="domain" description="Formin GTPase-binding" evidence="2">
    <location>
        <begin position="172"/>
        <end position="220"/>
    </location>
</feature>
<dbReference type="AlphaFoldDB" id="A0A2H1WDM2"/>
<evidence type="ECO:0000313" key="3">
    <source>
        <dbReference type="EMBL" id="SOQ51127.1"/>
    </source>
</evidence>
<dbReference type="EMBL" id="ODYU01007923">
    <property type="protein sequence ID" value="SOQ51127.1"/>
    <property type="molecule type" value="Genomic_DNA"/>
</dbReference>
<name>A0A2H1WDM2_SPOFR</name>